<dbReference type="Gramene" id="Psat01G0149800-T1">
    <property type="protein sequence ID" value="KAI5442447.1"/>
    <property type="gene ID" value="KIW84_011498"/>
</dbReference>
<name>A0A9D5BF35_PEA</name>
<reference evidence="2 3" key="1">
    <citation type="journal article" date="2022" name="Nat. Genet.">
        <title>Improved pea reference genome and pan-genome highlight genomic features and evolutionary characteristics.</title>
        <authorList>
            <person name="Yang T."/>
            <person name="Liu R."/>
            <person name="Luo Y."/>
            <person name="Hu S."/>
            <person name="Wang D."/>
            <person name="Wang C."/>
            <person name="Pandey M.K."/>
            <person name="Ge S."/>
            <person name="Xu Q."/>
            <person name="Li N."/>
            <person name="Li G."/>
            <person name="Huang Y."/>
            <person name="Saxena R.K."/>
            <person name="Ji Y."/>
            <person name="Li M."/>
            <person name="Yan X."/>
            <person name="He Y."/>
            <person name="Liu Y."/>
            <person name="Wang X."/>
            <person name="Xiang C."/>
            <person name="Varshney R.K."/>
            <person name="Ding H."/>
            <person name="Gao S."/>
            <person name="Zong X."/>
        </authorList>
    </citation>
    <scope>NUCLEOTIDE SEQUENCE [LARGE SCALE GENOMIC DNA]</scope>
    <source>
        <strain evidence="2 3">cv. Zhongwan 6</strain>
    </source>
</reference>
<gene>
    <name evidence="2" type="ORF">KIW84_011498</name>
</gene>
<accession>A0A9D5BF35</accession>
<sequence>MTAHEEKLEQIVVVEEILRSILVRFNYVVCSFEESNDMTTLLDGDFQSTESVTKNSWNNKHSWFFNFDENFKEYVKLGDNSTMKVMGKGNLKLRIGNKAYAITDVYYIPALKNNLLSIG</sequence>
<feature type="domain" description="Retrovirus-related Pol polyprotein from transposon TNT 1-94-like beta-barrel" evidence="1">
    <location>
        <begin position="59"/>
        <end position="119"/>
    </location>
</feature>
<dbReference type="EMBL" id="JAMSHJ010000001">
    <property type="protein sequence ID" value="KAI5442447.1"/>
    <property type="molecule type" value="Genomic_DNA"/>
</dbReference>
<evidence type="ECO:0000313" key="3">
    <source>
        <dbReference type="Proteomes" id="UP001058974"/>
    </source>
</evidence>
<comment type="caution">
    <text evidence="2">The sequence shown here is derived from an EMBL/GenBank/DDBJ whole genome shotgun (WGS) entry which is preliminary data.</text>
</comment>
<evidence type="ECO:0000259" key="1">
    <source>
        <dbReference type="Pfam" id="PF22936"/>
    </source>
</evidence>
<proteinExistence type="predicted"/>
<dbReference type="AlphaFoldDB" id="A0A9D5BF35"/>
<dbReference type="Pfam" id="PF22936">
    <property type="entry name" value="Pol_BBD"/>
    <property type="match status" value="1"/>
</dbReference>
<dbReference type="Proteomes" id="UP001058974">
    <property type="component" value="Chromosome 1"/>
</dbReference>
<evidence type="ECO:0000313" key="2">
    <source>
        <dbReference type="EMBL" id="KAI5442447.1"/>
    </source>
</evidence>
<organism evidence="2 3">
    <name type="scientific">Pisum sativum</name>
    <name type="common">Garden pea</name>
    <name type="synonym">Lathyrus oleraceus</name>
    <dbReference type="NCBI Taxonomy" id="3888"/>
    <lineage>
        <taxon>Eukaryota</taxon>
        <taxon>Viridiplantae</taxon>
        <taxon>Streptophyta</taxon>
        <taxon>Embryophyta</taxon>
        <taxon>Tracheophyta</taxon>
        <taxon>Spermatophyta</taxon>
        <taxon>Magnoliopsida</taxon>
        <taxon>eudicotyledons</taxon>
        <taxon>Gunneridae</taxon>
        <taxon>Pentapetalae</taxon>
        <taxon>rosids</taxon>
        <taxon>fabids</taxon>
        <taxon>Fabales</taxon>
        <taxon>Fabaceae</taxon>
        <taxon>Papilionoideae</taxon>
        <taxon>50 kb inversion clade</taxon>
        <taxon>NPAAA clade</taxon>
        <taxon>Hologalegina</taxon>
        <taxon>IRL clade</taxon>
        <taxon>Fabeae</taxon>
        <taxon>Lathyrus</taxon>
    </lineage>
</organism>
<dbReference type="InterPro" id="IPR054722">
    <property type="entry name" value="PolX-like_BBD"/>
</dbReference>
<protein>
    <recommendedName>
        <fullName evidence="1">Retrovirus-related Pol polyprotein from transposon TNT 1-94-like beta-barrel domain-containing protein</fullName>
    </recommendedName>
</protein>
<keyword evidence="3" id="KW-1185">Reference proteome</keyword>